<name>A0A9X3WJL5_9BACI</name>
<dbReference type="AlphaFoldDB" id="A0A9X3WJL5"/>
<feature type="transmembrane region" description="Helical" evidence="1">
    <location>
        <begin position="123"/>
        <end position="138"/>
    </location>
</feature>
<evidence type="ECO:0000313" key="4">
    <source>
        <dbReference type="Proteomes" id="UP001145072"/>
    </source>
</evidence>
<dbReference type="Pfam" id="PF04235">
    <property type="entry name" value="DUF418"/>
    <property type="match status" value="1"/>
</dbReference>
<feature type="domain" description="DUF418" evidence="2">
    <location>
        <begin position="231"/>
        <end position="384"/>
    </location>
</feature>
<evidence type="ECO:0000259" key="2">
    <source>
        <dbReference type="Pfam" id="PF04235"/>
    </source>
</evidence>
<protein>
    <submittedName>
        <fullName evidence="3">DUF418 domain-containing protein</fullName>
    </submittedName>
</protein>
<dbReference type="InterPro" id="IPR007349">
    <property type="entry name" value="DUF418"/>
</dbReference>
<feature type="transmembrane region" description="Helical" evidence="1">
    <location>
        <begin position="98"/>
        <end position="117"/>
    </location>
</feature>
<gene>
    <name evidence="3" type="ORF">NC661_06940</name>
</gene>
<keyword evidence="1" id="KW-0472">Membrane</keyword>
<dbReference type="InterPro" id="IPR052529">
    <property type="entry name" value="Bact_Transport_Assoc"/>
</dbReference>
<evidence type="ECO:0000313" key="3">
    <source>
        <dbReference type="EMBL" id="MDC3420103.1"/>
    </source>
</evidence>
<feature type="transmembrane region" description="Helical" evidence="1">
    <location>
        <begin position="210"/>
        <end position="229"/>
    </location>
</feature>
<proteinExistence type="predicted"/>
<dbReference type="Proteomes" id="UP001145072">
    <property type="component" value="Unassembled WGS sequence"/>
</dbReference>
<keyword evidence="1" id="KW-0812">Transmembrane</keyword>
<feature type="transmembrane region" description="Helical" evidence="1">
    <location>
        <begin position="64"/>
        <end position="86"/>
    </location>
</feature>
<keyword evidence="4" id="KW-1185">Reference proteome</keyword>
<evidence type="ECO:0000256" key="1">
    <source>
        <dbReference type="SAM" id="Phobius"/>
    </source>
</evidence>
<sequence length="400" mass="46737">MKEVGSPLRESQRLQWIDAARGFAILGIFMVNVPAYNAPFFIYGGGEQYWNSSMDRVVQAGIDIFFQASFYTLFSFLFGFGMQIIVEKLSERQLHVNTFVLRRLGILIIFGLIHAFLIWHGDILLSYGIIGLLLVFFFKRKNLTLVIWALCLLLIPTMLFTGLLFLSSLFGPIDLVDEVLINQSFENYGNGTLMDIWQQNLQDWLYANDVFTYFLLACNLLPLFLLGMFTARKKWLHDVNQHKSILKRVWIFSFLIFMLLKAGPHFFGNPYWFTMVQDYIGGSTSAIFYLTTITLAFQKESFKKILYPLTYVGKMSLSNYIFQSIVCFIVFYSVGFGLYGKVSPLESVLFVLVVFTIQVFLSKWWLTYYQFGPLEWVWRRLMYLSKLDNKRQMDREQKRA</sequence>
<feature type="transmembrane region" description="Helical" evidence="1">
    <location>
        <begin position="145"/>
        <end position="170"/>
    </location>
</feature>
<keyword evidence="1" id="KW-1133">Transmembrane helix</keyword>
<comment type="caution">
    <text evidence="3">The sequence shown here is derived from an EMBL/GenBank/DDBJ whole genome shotgun (WGS) entry which is preliminary data.</text>
</comment>
<accession>A0A9X3WJL5</accession>
<feature type="transmembrane region" description="Helical" evidence="1">
    <location>
        <begin position="279"/>
        <end position="297"/>
    </location>
</feature>
<feature type="transmembrane region" description="Helical" evidence="1">
    <location>
        <begin position="249"/>
        <end position="267"/>
    </location>
</feature>
<dbReference type="EMBL" id="JAMQJZ010000004">
    <property type="protein sequence ID" value="MDC3420103.1"/>
    <property type="molecule type" value="Genomic_DNA"/>
</dbReference>
<reference evidence="3" key="1">
    <citation type="submission" date="2022-06" db="EMBL/GenBank/DDBJ databases">
        <title>Aquibacillus sp. a new bacterium isolated from soil saline samples.</title>
        <authorList>
            <person name="Galisteo C."/>
            <person name="De La Haba R."/>
            <person name="Sanchez-Porro C."/>
            <person name="Ventosa A."/>
        </authorList>
    </citation>
    <scope>NUCLEOTIDE SEQUENCE</scope>
    <source>
        <strain evidence="3">JCM 12387</strain>
    </source>
</reference>
<dbReference type="PANTHER" id="PTHR30590">
    <property type="entry name" value="INNER MEMBRANE PROTEIN"/>
    <property type="match status" value="1"/>
</dbReference>
<feature type="transmembrane region" description="Helical" evidence="1">
    <location>
        <begin position="317"/>
        <end position="339"/>
    </location>
</feature>
<dbReference type="PANTHER" id="PTHR30590:SF2">
    <property type="entry name" value="INNER MEMBRANE PROTEIN"/>
    <property type="match status" value="1"/>
</dbReference>
<organism evidence="3 4">
    <name type="scientific">Aquibacillus koreensis</name>
    <dbReference type="NCBI Taxonomy" id="279446"/>
    <lineage>
        <taxon>Bacteria</taxon>
        <taxon>Bacillati</taxon>
        <taxon>Bacillota</taxon>
        <taxon>Bacilli</taxon>
        <taxon>Bacillales</taxon>
        <taxon>Bacillaceae</taxon>
        <taxon>Aquibacillus</taxon>
    </lineage>
</organism>
<feature type="transmembrane region" description="Helical" evidence="1">
    <location>
        <begin position="345"/>
        <end position="366"/>
    </location>
</feature>
<dbReference type="RefSeq" id="WP_259868447.1">
    <property type="nucleotide sequence ID" value="NZ_JAMQJZ010000004.1"/>
</dbReference>
<feature type="transmembrane region" description="Helical" evidence="1">
    <location>
        <begin position="21"/>
        <end position="44"/>
    </location>
</feature>